<dbReference type="InterPro" id="IPR022764">
    <property type="entry name" value="Peptidase_S54_rhomboid_dom"/>
</dbReference>
<dbReference type="EC" id="3.4.21.105" evidence="9"/>
<comment type="similarity">
    <text evidence="2">Belongs to the peptidase S54 family.</text>
</comment>
<protein>
    <submittedName>
        <fullName evidence="9">Rhomboid family intramembrane serine protease</fullName>
        <ecNumber evidence="9">3.4.21.105</ecNumber>
    </submittedName>
</protein>
<evidence type="ECO:0000256" key="6">
    <source>
        <dbReference type="ARBA" id="ARBA00023136"/>
    </source>
</evidence>
<keyword evidence="4 9" id="KW-0378">Hydrolase</keyword>
<gene>
    <name evidence="9" type="ORF">VSX56_19065</name>
</gene>
<feature type="transmembrane region" description="Helical" evidence="7">
    <location>
        <begin position="133"/>
        <end position="153"/>
    </location>
</feature>
<evidence type="ECO:0000256" key="4">
    <source>
        <dbReference type="ARBA" id="ARBA00022801"/>
    </source>
</evidence>
<feature type="transmembrane region" description="Helical" evidence="7">
    <location>
        <begin position="108"/>
        <end position="127"/>
    </location>
</feature>
<evidence type="ECO:0000256" key="3">
    <source>
        <dbReference type="ARBA" id="ARBA00022692"/>
    </source>
</evidence>
<feature type="transmembrane region" description="Helical" evidence="7">
    <location>
        <begin position="41"/>
        <end position="61"/>
    </location>
</feature>
<comment type="caution">
    <text evidence="9">The sequence shown here is derived from an EMBL/GenBank/DDBJ whole genome shotgun (WGS) entry which is preliminary data.</text>
</comment>
<keyword evidence="10" id="KW-1185">Reference proteome</keyword>
<dbReference type="GO" id="GO:0008233">
    <property type="term" value="F:peptidase activity"/>
    <property type="evidence" value="ECO:0007669"/>
    <property type="project" value="UniProtKB-KW"/>
</dbReference>
<dbReference type="PANTHER" id="PTHR43731">
    <property type="entry name" value="RHOMBOID PROTEASE"/>
    <property type="match status" value="1"/>
</dbReference>
<dbReference type="EMBL" id="JAYWLC010000033">
    <property type="protein sequence ID" value="MER5173858.1"/>
    <property type="molecule type" value="Genomic_DNA"/>
</dbReference>
<dbReference type="InterPro" id="IPR050925">
    <property type="entry name" value="Rhomboid_protease_S54"/>
</dbReference>
<accession>A0ABV1SLS5</accession>
<evidence type="ECO:0000256" key="7">
    <source>
        <dbReference type="SAM" id="Phobius"/>
    </source>
</evidence>
<evidence type="ECO:0000256" key="2">
    <source>
        <dbReference type="ARBA" id="ARBA00009045"/>
    </source>
</evidence>
<dbReference type="Proteomes" id="UP001438953">
    <property type="component" value="Unassembled WGS sequence"/>
</dbReference>
<keyword evidence="5 7" id="KW-1133">Transmembrane helix</keyword>
<feature type="transmembrane region" description="Helical" evidence="7">
    <location>
        <begin position="193"/>
        <end position="213"/>
    </location>
</feature>
<reference evidence="9 10" key="2">
    <citation type="submission" date="2024-06" db="EMBL/GenBank/DDBJ databases">
        <title>Thioclava kandeliae sp. nov. from a rhizosphere soil sample of Kandelia candel in a mangrove.</title>
        <authorList>
            <person name="Mu T."/>
        </authorList>
    </citation>
    <scope>NUCLEOTIDE SEQUENCE [LARGE SCALE GENOMIC DNA]</scope>
    <source>
        <strain evidence="9 10">CPCC 100088</strain>
    </source>
</reference>
<evidence type="ECO:0000313" key="9">
    <source>
        <dbReference type="EMBL" id="MER5173858.1"/>
    </source>
</evidence>
<keyword evidence="6 7" id="KW-0472">Membrane</keyword>
<dbReference type="PANTHER" id="PTHR43731:SF14">
    <property type="entry name" value="PRESENILIN-ASSOCIATED RHOMBOID-LIKE PROTEIN, MITOCHONDRIAL"/>
    <property type="match status" value="1"/>
</dbReference>
<keyword evidence="9" id="KW-0645">Protease</keyword>
<evidence type="ECO:0000313" key="10">
    <source>
        <dbReference type="Proteomes" id="UP001438953"/>
    </source>
</evidence>
<dbReference type="SUPFAM" id="SSF144091">
    <property type="entry name" value="Rhomboid-like"/>
    <property type="match status" value="1"/>
</dbReference>
<comment type="subcellular location">
    <subcellularLocation>
        <location evidence="1">Membrane</location>
        <topology evidence="1">Multi-pass membrane protein</topology>
    </subcellularLocation>
</comment>
<dbReference type="InterPro" id="IPR035952">
    <property type="entry name" value="Rhomboid-like_sf"/>
</dbReference>
<sequence>MSGKLRRLWPIWGIAFICLLPEFLIRTSTLWLGTGTGGTPTYLRGVLVQNFAFWPGLLYGWHANYAFQPEVMFVTYGFLHANFTHIFFNMITLYSLGRALILEGGPRSFVGVYFVSLVGGGVGYAWLASGPLPMVGASGALFGLAGALLWCRLHDDWREISLTEGLKAVFWPVVILVGLNFVMYFAMSGQLAWQTHLGGFISGAIAMAAILSWRRNVRRPNE</sequence>
<evidence type="ECO:0000259" key="8">
    <source>
        <dbReference type="Pfam" id="PF01694"/>
    </source>
</evidence>
<evidence type="ECO:0000256" key="1">
    <source>
        <dbReference type="ARBA" id="ARBA00004141"/>
    </source>
</evidence>
<feature type="transmembrane region" description="Helical" evidence="7">
    <location>
        <begin position="165"/>
        <end position="187"/>
    </location>
</feature>
<evidence type="ECO:0000256" key="5">
    <source>
        <dbReference type="ARBA" id="ARBA00022989"/>
    </source>
</evidence>
<dbReference type="Pfam" id="PF01694">
    <property type="entry name" value="Rhomboid"/>
    <property type="match status" value="1"/>
</dbReference>
<name>A0ABV1SLS5_9RHOB</name>
<feature type="domain" description="Peptidase S54 rhomboid" evidence="8">
    <location>
        <begin position="73"/>
        <end position="211"/>
    </location>
</feature>
<keyword evidence="3 7" id="KW-0812">Transmembrane</keyword>
<dbReference type="RefSeq" id="WP_350939159.1">
    <property type="nucleotide sequence ID" value="NZ_JAYWLC010000033.1"/>
</dbReference>
<dbReference type="Gene3D" id="1.20.1540.10">
    <property type="entry name" value="Rhomboid-like"/>
    <property type="match status" value="1"/>
</dbReference>
<feature type="transmembrane region" description="Helical" evidence="7">
    <location>
        <begin position="12"/>
        <end position="34"/>
    </location>
</feature>
<dbReference type="GO" id="GO:0006508">
    <property type="term" value="P:proteolysis"/>
    <property type="evidence" value="ECO:0007669"/>
    <property type="project" value="UniProtKB-KW"/>
</dbReference>
<feature type="transmembrane region" description="Helical" evidence="7">
    <location>
        <begin position="73"/>
        <end position="96"/>
    </location>
</feature>
<reference evidence="9 10" key="1">
    <citation type="submission" date="2024-01" db="EMBL/GenBank/DDBJ databases">
        <authorList>
            <person name="Deng Y."/>
            <person name="Su J."/>
        </authorList>
    </citation>
    <scope>NUCLEOTIDE SEQUENCE [LARGE SCALE GENOMIC DNA]</scope>
    <source>
        <strain evidence="9 10">CPCC 100088</strain>
    </source>
</reference>
<proteinExistence type="inferred from homology"/>
<organism evidence="9 10">
    <name type="scientific">Thioclava kandeliae</name>
    <dbReference type="NCBI Taxonomy" id="3070818"/>
    <lineage>
        <taxon>Bacteria</taxon>
        <taxon>Pseudomonadati</taxon>
        <taxon>Pseudomonadota</taxon>
        <taxon>Alphaproteobacteria</taxon>
        <taxon>Rhodobacterales</taxon>
        <taxon>Paracoccaceae</taxon>
        <taxon>Thioclava</taxon>
    </lineage>
</organism>